<reference evidence="1 2" key="1">
    <citation type="journal article" date="2018" name="Nat. Biotechnol.">
        <title>A standardized bacterial taxonomy based on genome phylogeny substantially revises the tree of life.</title>
        <authorList>
            <person name="Parks D.H."/>
            <person name="Chuvochina M."/>
            <person name="Waite D.W."/>
            <person name="Rinke C."/>
            <person name="Skarshewski A."/>
            <person name="Chaumeil P.A."/>
            <person name="Hugenholtz P."/>
        </authorList>
    </citation>
    <scope>NUCLEOTIDE SEQUENCE [LARGE SCALE GENOMIC DNA]</scope>
    <source>
        <strain evidence="1">UBA9359</strain>
    </source>
</reference>
<dbReference type="RefSeq" id="WP_013071794.1">
    <property type="nucleotide sequence ID" value="NZ_CALFQJ010000083.1"/>
</dbReference>
<sequence length="122" mass="14510">MSLRGKKLVEEFYRLFSNEPKEATALLHPEVTLDWYSSTGYRKLNKTNLTDLIKEMNVSYESLRLETYKTIKEDQNVVIYFSYYVKTIENPEEELPFGDFMVIWELKENLLYKGSQISQLPH</sequence>
<dbReference type="EMBL" id="DPMF01000387">
    <property type="protein sequence ID" value="HCV82720.1"/>
    <property type="molecule type" value="Genomic_DNA"/>
</dbReference>
<organism evidence="1 2">
    <name type="scientific">Zunongwangia profunda</name>
    <dbReference type="NCBI Taxonomy" id="398743"/>
    <lineage>
        <taxon>Bacteria</taxon>
        <taxon>Pseudomonadati</taxon>
        <taxon>Bacteroidota</taxon>
        <taxon>Flavobacteriia</taxon>
        <taxon>Flavobacteriales</taxon>
        <taxon>Flavobacteriaceae</taxon>
        <taxon>Zunongwangia</taxon>
    </lineage>
</organism>
<evidence type="ECO:0000313" key="1">
    <source>
        <dbReference type="EMBL" id="HCV82720.1"/>
    </source>
</evidence>
<dbReference type="AlphaFoldDB" id="A0A3D5J5T1"/>
<accession>A0A3D5J5T1</accession>
<dbReference type="OMA" id="AHFISIW"/>
<dbReference type="Proteomes" id="UP000264330">
    <property type="component" value="Unassembled WGS sequence"/>
</dbReference>
<proteinExistence type="predicted"/>
<name>A0A3D5J5T1_9FLAO</name>
<protein>
    <recommendedName>
        <fullName evidence="3">Nuclear transport factor 2 family protein</fullName>
    </recommendedName>
</protein>
<gene>
    <name evidence="1" type="ORF">DGQ38_16910</name>
</gene>
<evidence type="ECO:0008006" key="3">
    <source>
        <dbReference type="Google" id="ProtNLM"/>
    </source>
</evidence>
<comment type="caution">
    <text evidence="1">The sequence shown here is derived from an EMBL/GenBank/DDBJ whole genome shotgun (WGS) entry which is preliminary data.</text>
</comment>
<evidence type="ECO:0000313" key="2">
    <source>
        <dbReference type="Proteomes" id="UP000264330"/>
    </source>
</evidence>